<dbReference type="AlphaFoldDB" id="A0A0B7BMW2"/>
<sequence>MMTNNSPGAPGQGHRFDQPLPPGKGGPQPVQNGGSFGGPVRPQFPPHGGPVGTHTSSGAHPAGFHPPSGVVGSHPQNPIATSPPSVQLSNMTLNDQNKANYATGIPPGYIAGHHRPNIPPSGGQVNGSSALRSSGPPPPNMGASLP</sequence>
<organism evidence="2">
    <name type="scientific">Arion vulgaris</name>
    <dbReference type="NCBI Taxonomy" id="1028688"/>
    <lineage>
        <taxon>Eukaryota</taxon>
        <taxon>Metazoa</taxon>
        <taxon>Spiralia</taxon>
        <taxon>Lophotrochozoa</taxon>
        <taxon>Mollusca</taxon>
        <taxon>Gastropoda</taxon>
        <taxon>Heterobranchia</taxon>
        <taxon>Euthyneura</taxon>
        <taxon>Panpulmonata</taxon>
        <taxon>Eupulmonata</taxon>
        <taxon>Stylommatophora</taxon>
        <taxon>Helicina</taxon>
        <taxon>Arionoidea</taxon>
        <taxon>Arionidae</taxon>
        <taxon>Arion</taxon>
    </lineage>
</organism>
<dbReference type="EMBL" id="HACG01047392">
    <property type="protein sequence ID" value="CEK94257.1"/>
    <property type="molecule type" value="Transcribed_RNA"/>
</dbReference>
<feature type="non-terminal residue" evidence="2">
    <location>
        <position position="146"/>
    </location>
</feature>
<protein>
    <submittedName>
        <fullName evidence="2">Uncharacterized protein</fullName>
    </submittedName>
</protein>
<feature type="region of interest" description="Disordered" evidence="1">
    <location>
        <begin position="1"/>
        <end position="146"/>
    </location>
</feature>
<evidence type="ECO:0000256" key="1">
    <source>
        <dbReference type="SAM" id="MobiDB-lite"/>
    </source>
</evidence>
<feature type="compositionally biased region" description="Polar residues" evidence="1">
    <location>
        <begin position="74"/>
        <end position="100"/>
    </location>
</feature>
<reference evidence="2" key="1">
    <citation type="submission" date="2014-12" db="EMBL/GenBank/DDBJ databases">
        <title>Insight into the proteome of Arion vulgaris.</title>
        <authorList>
            <person name="Aradska J."/>
            <person name="Bulat T."/>
            <person name="Smidak R."/>
            <person name="Sarate P."/>
            <person name="Gangsoo J."/>
            <person name="Sialana F."/>
            <person name="Bilban M."/>
            <person name="Lubec G."/>
        </authorList>
    </citation>
    <scope>NUCLEOTIDE SEQUENCE</scope>
    <source>
        <tissue evidence="2">Skin</tissue>
    </source>
</reference>
<name>A0A0B7BMW2_9EUPU</name>
<gene>
    <name evidence="2" type="primary">ORF199907</name>
</gene>
<accession>A0A0B7BMW2</accession>
<evidence type="ECO:0000313" key="2">
    <source>
        <dbReference type="EMBL" id="CEK94257.1"/>
    </source>
</evidence>
<proteinExistence type="predicted"/>